<comment type="similarity">
    <text evidence="1 2">Belongs to the small heat shock protein (HSP20) family.</text>
</comment>
<gene>
    <name evidence="4" type="ORF">AAEO59_12755</name>
</gene>
<dbReference type="InterPro" id="IPR002068">
    <property type="entry name" value="A-crystallin/Hsp20_dom"/>
</dbReference>
<dbReference type="Pfam" id="PF00011">
    <property type="entry name" value="HSP20"/>
    <property type="match status" value="1"/>
</dbReference>
<comment type="caution">
    <text evidence="4">The sequence shown here is derived from an EMBL/GenBank/DDBJ whole genome shotgun (WGS) entry which is preliminary data.</text>
</comment>
<proteinExistence type="inferred from homology"/>
<dbReference type="EMBL" id="JBBYHU010000028">
    <property type="protein sequence ID" value="MEL1241923.1"/>
    <property type="molecule type" value="Genomic_DNA"/>
</dbReference>
<evidence type="ECO:0000256" key="1">
    <source>
        <dbReference type="PROSITE-ProRule" id="PRU00285"/>
    </source>
</evidence>
<dbReference type="RefSeq" id="WP_341701131.1">
    <property type="nucleotide sequence ID" value="NZ_JBBYHU010000028.1"/>
</dbReference>
<organism evidence="4 5">
    <name type="scientific">Flavobacterium flavipallidum</name>
    <dbReference type="NCBI Taxonomy" id="3139140"/>
    <lineage>
        <taxon>Bacteria</taxon>
        <taxon>Pseudomonadati</taxon>
        <taxon>Bacteroidota</taxon>
        <taxon>Flavobacteriia</taxon>
        <taxon>Flavobacteriales</taxon>
        <taxon>Flavobacteriaceae</taxon>
        <taxon>Flavobacterium</taxon>
    </lineage>
</organism>
<dbReference type="PANTHER" id="PTHR11527">
    <property type="entry name" value="HEAT-SHOCK PROTEIN 20 FAMILY MEMBER"/>
    <property type="match status" value="1"/>
</dbReference>
<dbReference type="InterPro" id="IPR008978">
    <property type="entry name" value="HSP20-like_chaperone"/>
</dbReference>
<evidence type="ECO:0000259" key="3">
    <source>
        <dbReference type="PROSITE" id="PS01031"/>
    </source>
</evidence>
<name>A0ABU9HP41_9FLAO</name>
<dbReference type="CDD" id="cd06464">
    <property type="entry name" value="ACD_sHsps-like"/>
    <property type="match status" value="1"/>
</dbReference>
<dbReference type="Gene3D" id="2.60.40.790">
    <property type="match status" value="1"/>
</dbReference>
<keyword evidence="5" id="KW-1185">Reference proteome</keyword>
<evidence type="ECO:0000256" key="2">
    <source>
        <dbReference type="RuleBase" id="RU003616"/>
    </source>
</evidence>
<dbReference type="SUPFAM" id="SSF49764">
    <property type="entry name" value="HSP20-like chaperones"/>
    <property type="match status" value="1"/>
</dbReference>
<accession>A0ABU9HP41</accession>
<dbReference type="PROSITE" id="PS01031">
    <property type="entry name" value="SHSP"/>
    <property type="match status" value="1"/>
</dbReference>
<evidence type="ECO:0000313" key="5">
    <source>
        <dbReference type="Proteomes" id="UP001398556"/>
    </source>
</evidence>
<feature type="domain" description="SHSP" evidence="3">
    <location>
        <begin position="31"/>
        <end position="145"/>
    </location>
</feature>
<evidence type="ECO:0000313" key="4">
    <source>
        <dbReference type="EMBL" id="MEL1241923.1"/>
    </source>
</evidence>
<sequence>MTVVRYQNQWPSLFDRFFNNDFESWNRDNFSITNTTLPSLNIKENKDSFFVEVAAPGFEKSDFKIELNNDLLTVSSEKKLNNEVKDGERITKQEFSYQSFSRSFTLPELVDEEKISAKYENGILAINIPKREAAKPKSPKLIDIK</sequence>
<dbReference type="Proteomes" id="UP001398556">
    <property type="component" value="Unassembled WGS sequence"/>
</dbReference>
<protein>
    <submittedName>
        <fullName evidence="4">Hsp20/alpha crystallin family protein</fullName>
    </submittedName>
</protein>
<reference evidence="4 5" key="1">
    <citation type="submission" date="2024-04" db="EMBL/GenBank/DDBJ databases">
        <title>Flavobacterium sp. DGU99 16S ribosomal RNA gene Genome sequencing and assembly.</title>
        <authorList>
            <person name="Park S."/>
        </authorList>
    </citation>
    <scope>NUCLEOTIDE SEQUENCE [LARGE SCALE GENOMIC DNA]</scope>
    <source>
        <strain evidence="4 5">DGU99</strain>
    </source>
</reference>
<dbReference type="InterPro" id="IPR031107">
    <property type="entry name" value="Small_HSP"/>
</dbReference>